<protein>
    <submittedName>
        <fullName evidence="2">Uncharacterized protein</fullName>
    </submittedName>
</protein>
<feature type="compositionally biased region" description="Basic and acidic residues" evidence="1">
    <location>
        <begin position="104"/>
        <end position="124"/>
    </location>
</feature>
<accession>A0A317NKS6</accession>
<reference evidence="2 3" key="1">
    <citation type="submission" date="2018-05" db="EMBL/GenBank/DDBJ databases">
        <title>Genomic Encyclopedia of Type Strains, Phase IV (KMG-IV): sequencing the most valuable type-strain genomes for metagenomic binning, comparative biology and taxonomic classification.</title>
        <authorList>
            <person name="Goeker M."/>
        </authorList>
    </citation>
    <scope>NUCLEOTIDE SEQUENCE [LARGE SCALE GENOMIC DNA]</scope>
    <source>
        <strain evidence="2 3">DSM 44717</strain>
    </source>
</reference>
<feature type="compositionally biased region" description="Low complexity" evidence="1">
    <location>
        <begin position="125"/>
        <end position="139"/>
    </location>
</feature>
<feature type="compositionally biased region" description="Low complexity" evidence="1">
    <location>
        <begin position="24"/>
        <end position="33"/>
    </location>
</feature>
<feature type="region of interest" description="Disordered" evidence="1">
    <location>
        <begin position="65"/>
        <end position="191"/>
    </location>
</feature>
<gene>
    <name evidence="2" type="ORF">DFR69_104123</name>
</gene>
<feature type="region of interest" description="Disordered" evidence="1">
    <location>
        <begin position="1"/>
        <end position="44"/>
    </location>
</feature>
<evidence type="ECO:0000313" key="2">
    <source>
        <dbReference type="EMBL" id="PWV76021.1"/>
    </source>
</evidence>
<comment type="caution">
    <text evidence="2">The sequence shown here is derived from an EMBL/GenBank/DDBJ whole genome shotgun (WGS) entry which is preliminary data.</text>
</comment>
<keyword evidence="3" id="KW-1185">Reference proteome</keyword>
<evidence type="ECO:0000313" key="3">
    <source>
        <dbReference type="Proteomes" id="UP000246410"/>
    </source>
</evidence>
<dbReference type="Proteomes" id="UP000246410">
    <property type="component" value="Unassembled WGS sequence"/>
</dbReference>
<evidence type="ECO:0000256" key="1">
    <source>
        <dbReference type="SAM" id="MobiDB-lite"/>
    </source>
</evidence>
<dbReference type="AlphaFoldDB" id="A0A317NKS6"/>
<name>A0A317NKS6_9NOCA</name>
<sequence length="867" mass="93189">MAVPRGQAAYDPSGYRRWTNSLTPSGADSGASSPPAPRIHDVNGMTASSAARAYERLLGVRNMTGRANDDVQSAQPINGPGPMKVDFIDGPLPSQPQPGGANDHQSKLAAEQEKRRQAQEREQQKPSAPAVEQPPAEVPGNQTPPPIATQPQGSPATTVPVEEHDPLLDAKGPNQDALPMPSTDGREVGKTWTEVRPNGQVVEYTIPEGNGKNTVDAVVKDAAGNVLSTARIVSIEGTANYIRWQDDVGGGSSYFESGGPNGLGYGQHFAPGTSTSGIPTHAFETSPDASQSRTLSLDSAGRVVGVDIGVRNSQGLYDNIHVDNFGNATMSSTKLGPGGELQSKFTGQMFANRSGWMIDELDNRWEGEPDKDGNQAWFRVQNGHTYRMNHLGVITDFSLDKDGRPRLDTIFPDGSQTVKSGRATVHFDANGKEVWKNEIPAPVQPWDVRAWEGTKRGLIGLASVVSDTVGAPFHMMQDGVRGMSSIRVDQYGTFHVTYGSPNRFANAGTAVVGLAKGAAMFYLALPKYAVMTGYDALRGSDFVRGSTTYQPPDREDELVKDLTGIPLEKWKNDTLATTFEFGSATAAGLALFRSAGIRPRPRLGGTSLSEVASGIGRRANSYLTTRSRSALVVAGGFASRAAGYGRIQMERARDWGNQPVESFKVINESIAEIRTAFGPRVATVGVPNSLRPHTSESALLPAVFAAVRRPGSSSGNGSPRKSPPPFVLRQMEVGNAFNRMREPYYAARGGANEVHVGPKRKSGKYVRVDSYLPGREIVSRKYTQLADIKFRTVQNYLRELARKYPPGTIIADTPSNRSQLPSYAIGRPMSGTMILEVPIQNKAVPANVKAEAGRLGIILRDESGNVL</sequence>
<proteinExistence type="predicted"/>
<organism evidence="2 3">
    <name type="scientific">Nocardia neocaledoniensis</name>
    <dbReference type="NCBI Taxonomy" id="236511"/>
    <lineage>
        <taxon>Bacteria</taxon>
        <taxon>Bacillati</taxon>
        <taxon>Actinomycetota</taxon>
        <taxon>Actinomycetes</taxon>
        <taxon>Mycobacteriales</taxon>
        <taxon>Nocardiaceae</taxon>
        <taxon>Nocardia</taxon>
    </lineage>
</organism>
<dbReference type="EMBL" id="QGTL01000004">
    <property type="protein sequence ID" value="PWV76021.1"/>
    <property type="molecule type" value="Genomic_DNA"/>
</dbReference>